<dbReference type="Proteomes" id="UP001630127">
    <property type="component" value="Unassembled WGS sequence"/>
</dbReference>
<dbReference type="InterPro" id="IPR025287">
    <property type="entry name" value="WAK_GUB"/>
</dbReference>
<comment type="caution">
    <text evidence="17">The sequence shown here is derived from an EMBL/GenBank/DDBJ whole genome shotgun (WGS) entry which is preliminary data.</text>
</comment>
<evidence type="ECO:0000313" key="17">
    <source>
        <dbReference type="EMBL" id="KAL3499683.1"/>
    </source>
</evidence>
<dbReference type="InterPro" id="IPR046948">
    <property type="entry name" value="ATL20-22-like"/>
</dbReference>
<dbReference type="EC" id="2.3.2.27" evidence="4"/>
<keyword evidence="9" id="KW-0863">Zinc-finger</keyword>
<keyword evidence="11" id="KW-0862">Zinc</keyword>
<evidence type="ECO:0000256" key="6">
    <source>
        <dbReference type="ARBA" id="ARBA00022692"/>
    </source>
</evidence>
<dbReference type="Pfam" id="PF13947">
    <property type="entry name" value="GUB_WAK_bind"/>
    <property type="match status" value="1"/>
</dbReference>
<evidence type="ECO:0000256" key="12">
    <source>
        <dbReference type="ARBA" id="ARBA00022989"/>
    </source>
</evidence>
<evidence type="ECO:0000256" key="1">
    <source>
        <dbReference type="ARBA" id="ARBA00000900"/>
    </source>
</evidence>
<evidence type="ECO:0000256" key="10">
    <source>
        <dbReference type="ARBA" id="ARBA00022786"/>
    </source>
</evidence>
<keyword evidence="10" id="KW-0833">Ubl conjugation pathway</keyword>
<protein>
    <recommendedName>
        <fullName evidence="4">RING-type E3 ubiquitin transferase</fullName>
        <ecNumber evidence="4">2.3.2.27</ecNumber>
    </recommendedName>
</protein>
<dbReference type="GO" id="GO:0008270">
    <property type="term" value="F:zinc ion binding"/>
    <property type="evidence" value="ECO:0007669"/>
    <property type="project" value="UniProtKB-KW"/>
</dbReference>
<feature type="chain" id="PRO_5044855870" description="RING-type E3 ubiquitin transferase" evidence="15">
    <location>
        <begin position="18"/>
        <end position="138"/>
    </location>
</feature>
<keyword evidence="12" id="KW-1133">Transmembrane helix</keyword>
<keyword evidence="7" id="KW-0479">Metal-binding</keyword>
<evidence type="ECO:0000259" key="16">
    <source>
        <dbReference type="Pfam" id="PF13947"/>
    </source>
</evidence>
<sequence>MMMISNLIRLIIISAFAALESSSNNCPVKRCGHHGPKIRFPFWLKDQQHHTEHCSGYPGFGLSCTQTNDTMLELPFPLKAPLLNQTNLPISVKFVIKENRLQITIAACFRSGWLSSGVASESRFIDISIPFPRRIRPI</sequence>
<feature type="signal peptide" evidence="15">
    <location>
        <begin position="1"/>
        <end position="17"/>
    </location>
</feature>
<evidence type="ECO:0000313" key="18">
    <source>
        <dbReference type="Proteomes" id="UP001630127"/>
    </source>
</evidence>
<evidence type="ECO:0000256" key="5">
    <source>
        <dbReference type="ARBA" id="ARBA00022679"/>
    </source>
</evidence>
<accession>A0ABD2Y1W1</accession>
<keyword evidence="18" id="KW-1185">Reference proteome</keyword>
<gene>
    <name evidence="17" type="ORF">ACH5RR_038776</name>
</gene>
<dbReference type="PANTHER" id="PTHR46279:SF9">
    <property type="entry name" value="OS01G0116300 PROTEIN"/>
    <property type="match status" value="1"/>
</dbReference>
<keyword evidence="5" id="KW-0808">Transferase</keyword>
<evidence type="ECO:0000256" key="13">
    <source>
        <dbReference type="ARBA" id="ARBA00023136"/>
    </source>
</evidence>
<keyword evidence="8 15" id="KW-0732">Signal</keyword>
<dbReference type="AlphaFoldDB" id="A0ABD2Y1W1"/>
<organism evidence="17 18">
    <name type="scientific">Cinchona calisaya</name>
    <dbReference type="NCBI Taxonomy" id="153742"/>
    <lineage>
        <taxon>Eukaryota</taxon>
        <taxon>Viridiplantae</taxon>
        <taxon>Streptophyta</taxon>
        <taxon>Embryophyta</taxon>
        <taxon>Tracheophyta</taxon>
        <taxon>Spermatophyta</taxon>
        <taxon>Magnoliopsida</taxon>
        <taxon>eudicotyledons</taxon>
        <taxon>Gunneridae</taxon>
        <taxon>Pentapetalae</taxon>
        <taxon>asterids</taxon>
        <taxon>lamiids</taxon>
        <taxon>Gentianales</taxon>
        <taxon>Rubiaceae</taxon>
        <taxon>Cinchonoideae</taxon>
        <taxon>Cinchoneae</taxon>
        <taxon>Cinchona</taxon>
    </lineage>
</organism>
<proteinExistence type="inferred from homology"/>
<dbReference type="GO" id="GO:0016020">
    <property type="term" value="C:membrane"/>
    <property type="evidence" value="ECO:0007669"/>
    <property type="project" value="UniProtKB-SubCell"/>
</dbReference>
<evidence type="ECO:0000256" key="8">
    <source>
        <dbReference type="ARBA" id="ARBA00022729"/>
    </source>
</evidence>
<evidence type="ECO:0000256" key="4">
    <source>
        <dbReference type="ARBA" id="ARBA00012483"/>
    </source>
</evidence>
<name>A0ABD2Y1W1_9GENT</name>
<evidence type="ECO:0000256" key="2">
    <source>
        <dbReference type="ARBA" id="ARBA00004167"/>
    </source>
</evidence>
<dbReference type="GO" id="GO:0061630">
    <property type="term" value="F:ubiquitin protein ligase activity"/>
    <property type="evidence" value="ECO:0007669"/>
    <property type="project" value="UniProtKB-EC"/>
</dbReference>
<evidence type="ECO:0000256" key="7">
    <source>
        <dbReference type="ARBA" id="ARBA00022723"/>
    </source>
</evidence>
<evidence type="ECO:0000256" key="9">
    <source>
        <dbReference type="ARBA" id="ARBA00022771"/>
    </source>
</evidence>
<keyword evidence="13" id="KW-0472">Membrane</keyword>
<evidence type="ECO:0000256" key="11">
    <source>
        <dbReference type="ARBA" id="ARBA00022833"/>
    </source>
</evidence>
<reference evidence="17 18" key="1">
    <citation type="submission" date="2024-11" db="EMBL/GenBank/DDBJ databases">
        <title>A near-complete genome assembly of Cinchona calisaya.</title>
        <authorList>
            <person name="Lian D.C."/>
            <person name="Zhao X.W."/>
            <person name="Wei L."/>
        </authorList>
    </citation>
    <scope>NUCLEOTIDE SEQUENCE [LARGE SCALE GENOMIC DNA]</scope>
    <source>
        <tissue evidence="17">Nenye</tissue>
    </source>
</reference>
<dbReference type="PANTHER" id="PTHR46279">
    <property type="entry name" value="RING/U-BOX SUPERFAMILY PROTEIN"/>
    <property type="match status" value="1"/>
</dbReference>
<evidence type="ECO:0000256" key="3">
    <source>
        <dbReference type="ARBA" id="ARBA00004906"/>
    </source>
</evidence>
<comment type="catalytic activity">
    <reaction evidence="1">
        <text>S-ubiquitinyl-[E2 ubiquitin-conjugating enzyme]-L-cysteine + [acceptor protein]-L-lysine = [E2 ubiquitin-conjugating enzyme]-L-cysteine + N(6)-ubiquitinyl-[acceptor protein]-L-lysine.</text>
        <dbReference type="EC" id="2.3.2.27"/>
    </reaction>
</comment>
<evidence type="ECO:0000256" key="15">
    <source>
        <dbReference type="SAM" id="SignalP"/>
    </source>
</evidence>
<keyword evidence="6" id="KW-0812">Transmembrane</keyword>
<comment type="subcellular location">
    <subcellularLocation>
        <location evidence="2">Membrane</location>
        <topology evidence="2">Single-pass membrane protein</topology>
    </subcellularLocation>
</comment>
<feature type="domain" description="Wall-associated receptor kinase galacturonan-binding" evidence="16">
    <location>
        <begin position="26"/>
        <end position="76"/>
    </location>
</feature>
<comment type="similarity">
    <text evidence="14">Belongs to the RING-type zinc finger family. ATL subfamily.</text>
</comment>
<evidence type="ECO:0000256" key="14">
    <source>
        <dbReference type="ARBA" id="ARBA00024209"/>
    </source>
</evidence>
<comment type="pathway">
    <text evidence="3">Protein modification; protein ubiquitination.</text>
</comment>
<dbReference type="EMBL" id="JBJUIK010000016">
    <property type="protein sequence ID" value="KAL3499683.1"/>
    <property type="molecule type" value="Genomic_DNA"/>
</dbReference>